<accession>A0A9D4TN32</accession>
<dbReference type="Gene3D" id="3.80.10.10">
    <property type="entry name" value="Ribonuclease Inhibitor"/>
    <property type="match status" value="2"/>
</dbReference>
<proteinExistence type="predicted"/>
<dbReference type="GO" id="GO:0005930">
    <property type="term" value="C:axoneme"/>
    <property type="evidence" value="ECO:0007669"/>
    <property type="project" value="UniProtKB-SubCell"/>
</dbReference>
<evidence type="ECO:0000313" key="2">
    <source>
        <dbReference type="EMBL" id="KAI3429785.1"/>
    </source>
</evidence>
<comment type="caution">
    <text evidence="2">The sequence shown here is derived from an EMBL/GenBank/DDBJ whole genome shotgun (WGS) entry which is preliminary data.</text>
</comment>
<dbReference type="SUPFAM" id="SSF81383">
    <property type="entry name" value="F-box domain"/>
    <property type="match status" value="1"/>
</dbReference>
<gene>
    <name evidence="2" type="ORF">D9Q98_010098</name>
</gene>
<keyword evidence="3" id="KW-1185">Reference proteome</keyword>
<evidence type="ECO:0008006" key="4">
    <source>
        <dbReference type="Google" id="ProtNLM"/>
    </source>
</evidence>
<dbReference type="PANTHER" id="PTHR47186">
    <property type="entry name" value="LEUCINE-RICH REPEAT-CONTAINING PROTEIN 57"/>
    <property type="match status" value="1"/>
</dbReference>
<comment type="subcellular location">
    <subcellularLocation>
        <location evidence="1">Cytoplasm</location>
        <location evidence="1">Cytoskeleton</location>
        <location evidence="1">Cilium axoneme</location>
    </subcellularLocation>
</comment>
<reference evidence="2" key="2">
    <citation type="submission" date="2020-11" db="EMBL/GenBank/DDBJ databases">
        <authorList>
            <person name="Cecchin M."/>
            <person name="Marcolungo L."/>
            <person name="Rossato M."/>
            <person name="Girolomoni L."/>
            <person name="Cosentino E."/>
            <person name="Cuine S."/>
            <person name="Li-Beisson Y."/>
            <person name="Delledonne M."/>
            <person name="Ballottari M."/>
        </authorList>
    </citation>
    <scope>NUCLEOTIDE SEQUENCE</scope>
    <source>
        <strain evidence="2">211/11P</strain>
        <tissue evidence="2">Whole cell</tissue>
    </source>
</reference>
<name>A0A9D4TN32_CHLVU</name>
<dbReference type="OrthoDB" id="10553854at2759"/>
<dbReference type="Proteomes" id="UP001055712">
    <property type="component" value="Unassembled WGS sequence"/>
</dbReference>
<dbReference type="InterPro" id="IPR036047">
    <property type="entry name" value="F-box-like_dom_sf"/>
</dbReference>
<protein>
    <recommendedName>
        <fullName evidence="4">F-box domain-containing protein</fullName>
    </recommendedName>
</protein>
<dbReference type="EMBL" id="SIDB01000008">
    <property type="protein sequence ID" value="KAI3429785.1"/>
    <property type="molecule type" value="Genomic_DNA"/>
</dbReference>
<organism evidence="2 3">
    <name type="scientific">Chlorella vulgaris</name>
    <name type="common">Green alga</name>
    <dbReference type="NCBI Taxonomy" id="3077"/>
    <lineage>
        <taxon>Eukaryota</taxon>
        <taxon>Viridiplantae</taxon>
        <taxon>Chlorophyta</taxon>
        <taxon>core chlorophytes</taxon>
        <taxon>Trebouxiophyceae</taxon>
        <taxon>Chlorellales</taxon>
        <taxon>Chlorellaceae</taxon>
        <taxon>Chlorella clade</taxon>
        <taxon>Chlorella</taxon>
    </lineage>
</organism>
<dbReference type="AlphaFoldDB" id="A0A9D4TN32"/>
<dbReference type="InterPro" id="IPR032675">
    <property type="entry name" value="LRR_dom_sf"/>
</dbReference>
<evidence type="ECO:0000313" key="3">
    <source>
        <dbReference type="Proteomes" id="UP001055712"/>
    </source>
</evidence>
<reference evidence="2" key="1">
    <citation type="journal article" date="2019" name="Plant J.">
        <title>Chlorella vulgaris genome assembly and annotation reveals the molecular basis for metabolic acclimation to high light conditions.</title>
        <authorList>
            <person name="Cecchin M."/>
            <person name="Marcolungo L."/>
            <person name="Rossato M."/>
            <person name="Girolomoni L."/>
            <person name="Cosentino E."/>
            <person name="Cuine S."/>
            <person name="Li-Beisson Y."/>
            <person name="Delledonne M."/>
            <person name="Ballottari M."/>
        </authorList>
    </citation>
    <scope>NUCLEOTIDE SEQUENCE</scope>
    <source>
        <strain evidence="2">211/11P</strain>
    </source>
</reference>
<sequence>MEAGPAALDEGTLSRVFAFLTLEERHRTLALVCRRWRQLLYSTQLLHSVAITRERLVTSSEPAMRSLCSWLQHHAAPHVQRLEIKLAASNGHWGGAMQFEDLHEQFVASLVACGAAGQLTSLHITIDCPLWLRAGELGALTSLRSLRIHAFQEGQECEQYDHDSSADPETVHLDGAAVLTALQDLCLGGDVVGITDPLPLSLTSLHVDGFCQQQHDSLEQLHCLPRQMEELTALRTLALARVYSSSPDDYRQLSQLRQLDRLSLQQCTHLPACLSKLTTLRVLRLYGTPHGWFGQGQTIAATLGAALRPLLHLRHLVLRDIDCLGSGLPLELAGLSLERFYWLQQHDKASGQLPAGPWLGSLRQVVLSVPTAAANLRVLSAAQHLEALAVVDTLGCDNARSRYEFCPAVAAFANGHPSLRRLGICPSELPWLAEKYQAWKELRTRVAHLDIRPSLSIEDGTSLMCELGFMASNCTDTF</sequence>
<dbReference type="SUPFAM" id="SSF52058">
    <property type="entry name" value="L domain-like"/>
    <property type="match status" value="1"/>
</dbReference>
<evidence type="ECO:0000256" key="1">
    <source>
        <dbReference type="ARBA" id="ARBA00004430"/>
    </source>
</evidence>